<dbReference type="EMBL" id="JAVAIL010000002">
    <property type="protein sequence ID" value="MDP4539495.1"/>
    <property type="molecule type" value="Genomic_DNA"/>
</dbReference>
<dbReference type="RefSeq" id="WP_305929620.1">
    <property type="nucleotide sequence ID" value="NZ_JAVAIL010000002.1"/>
</dbReference>
<evidence type="ECO:0000313" key="5">
    <source>
        <dbReference type="EMBL" id="MDP4539495.1"/>
    </source>
</evidence>
<protein>
    <recommendedName>
        <fullName evidence="2">N-acetylmuramoyl-L-alanine amidase</fullName>
        <ecNumber evidence="2">3.5.1.28</ecNumber>
    </recommendedName>
</protein>
<feature type="domain" description="MurNAc-LAA" evidence="4">
    <location>
        <begin position="132"/>
        <end position="287"/>
    </location>
</feature>
<keyword evidence="3 5" id="KW-0378">Hydrolase</keyword>
<dbReference type="SUPFAM" id="SSF53187">
    <property type="entry name" value="Zn-dependent exopeptidases"/>
    <property type="match status" value="1"/>
</dbReference>
<evidence type="ECO:0000256" key="2">
    <source>
        <dbReference type="ARBA" id="ARBA00011901"/>
    </source>
</evidence>
<name>A0ABT9H855_9SPHN</name>
<evidence type="ECO:0000256" key="3">
    <source>
        <dbReference type="ARBA" id="ARBA00022801"/>
    </source>
</evidence>
<dbReference type="Proteomes" id="UP001235664">
    <property type="component" value="Unassembled WGS sequence"/>
</dbReference>
<reference evidence="5 6" key="1">
    <citation type="submission" date="2023-08" db="EMBL/GenBank/DDBJ databases">
        <title>genomic of DY56.</title>
        <authorList>
            <person name="Wang Y."/>
        </authorList>
    </citation>
    <scope>NUCLEOTIDE SEQUENCE [LARGE SCALE GENOMIC DNA]</scope>
    <source>
        <strain evidence="5 6">DY56-A-20</strain>
    </source>
</reference>
<comment type="caution">
    <text evidence="5">The sequence shown here is derived from an EMBL/GenBank/DDBJ whole genome shotgun (WGS) entry which is preliminary data.</text>
</comment>
<dbReference type="PANTHER" id="PTHR30404">
    <property type="entry name" value="N-ACETYLMURAMOYL-L-ALANINE AMIDASE"/>
    <property type="match status" value="1"/>
</dbReference>
<dbReference type="CDD" id="cd02696">
    <property type="entry name" value="MurNAc-LAA"/>
    <property type="match status" value="1"/>
</dbReference>
<keyword evidence="6" id="KW-1185">Reference proteome</keyword>
<dbReference type="InterPro" id="IPR002508">
    <property type="entry name" value="MurNAc-LAA_cat"/>
</dbReference>
<dbReference type="PANTHER" id="PTHR30404:SF0">
    <property type="entry name" value="N-ACETYLMURAMOYL-L-ALANINE AMIDASE AMIC"/>
    <property type="match status" value="1"/>
</dbReference>
<sequence>MARILLPIVLTLIPMALLTVLVWAVAVDRSLDLPQFGRGYVLRVELPPAGDDLPLPEIAGQGAGSGDGNRPLVVIDAGHGGHDPGASNEGLQEKDLVLRLARALRARLLEAGDVRVALTRDEDRYLLHAERYEIARRLGADLFVSIHADSAGEASEVAGASIYTLSESASSEAAARFAERENRSDRINGQDIAGQSDAVNTILVELSQRRTQAESAEFASLIQREGEGTIRFHPQARRSAALKVLRAPDVPSVLYESGFISNADEAQRLASPEGRARFAEVMARAIRIYFIRQREDLLEQPSGPSDAANTEG</sequence>
<dbReference type="GO" id="GO:0008745">
    <property type="term" value="F:N-acetylmuramoyl-L-alanine amidase activity"/>
    <property type="evidence" value="ECO:0007669"/>
    <property type="project" value="UniProtKB-EC"/>
</dbReference>
<organism evidence="5 6">
    <name type="scientific">Qipengyuania benthica</name>
    <dbReference type="NCBI Taxonomy" id="3067651"/>
    <lineage>
        <taxon>Bacteria</taxon>
        <taxon>Pseudomonadati</taxon>
        <taxon>Pseudomonadota</taxon>
        <taxon>Alphaproteobacteria</taxon>
        <taxon>Sphingomonadales</taxon>
        <taxon>Erythrobacteraceae</taxon>
        <taxon>Qipengyuania</taxon>
    </lineage>
</organism>
<dbReference type="Gene3D" id="3.40.630.40">
    <property type="entry name" value="Zn-dependent exopeptidases"/>
    <property type="match status" value="1"/>
</dbReference>
<evidence type="ECO:0000259" key="4">
    <source>
        <dbReference type="SMART" id="SM00646"/>
    </source>
</evidence>
<accession>A0ABT9H855</accession>
<comment type="catalytic activity">
    <reaction evidence="1">
        <text>Hydrolyzes the link between N-acetylmuramoyl residues and L-amino acid residues in certain cell-wall glycopeptides.</text>
        <dbReference type="EC" id="3.5.1.28"/>
    </reaction>
</comment>
<evidence type="ECO:0000256" key="1">
    <source>
        <dbReference type="ARBA" id="ARBA00001561"/>
    </source>
</evidence>
<proteinExistence type="predicted"/>
<gene>
    <name evidence="5" type="ORF">Q9K01_07675</name>
</gene>
<evidence type="ECO:0000313" key="6">
    <source>
        <dbReference type="Proteomes" id="UP001235664"/>
    </source>
</evidence>
<dbReference type="Pfam" id="PF01520">
    <property type="entry name" value="Amidase_3"/>
    <property type="match status" value="1"/>
</dbReference>
<dbReference type="EC" id="3.5.1.28" evidence="2"/>
<dbReference type="SMART" id="SM00646">
    <property type="entry name" value="Ami_3"/>
    <property type="match status" value="1"/>
</dbReference>
<dbReference type="InterPro" id="IPR050695">
    <property type="entry name" value="N-acetylmuramoyl_amidase_3"/>
</dbReference>